<evidence type="ECO:0000256" key="1">
    <source>
        <dbReference type="ARBA" id="ARBA00006821"/>
    </source>
</evidence>
<feature type="domain" description="Glycoside hydrolase family 57 N-terminal" evidence="3">
    <location>
        <begin position="6"/>
        <end position="307"/>
    </location>
</feature>
<dbReference type="InterPro" id="IPR004300">
    <property type="entry name" value="Glyco_hydro_57_N"/>
</dbReference>
<organism evidence="4">
    <name type="scientific">Thermofilum pendens</name>
    <dbReference type="NCBI Taxonomy" id="2269"/>
    <lineage>
        <taxon>Archaea</taxon>
        <taxon>Thermoproteota</taxon>
        <taxon>Thermoprotei</taxon>
        <taxon>Thermofilales</taxon>
        <taxon>Thermofilaceae</taxon>
        <taxon>Thermofilum</taxon>
    </lineage>
</organism>
<accession>A0A7C3WKR3</accession>
<dbReference type="AlphaFoldDB" id="A0A7C3WKR3"/>
<comment type="similarity">
    <text evidence="1">Belongs to the glycosyl hydrolase 57 family.</text>
</comment>
<evidence type="ECO:0000256" key="2">
    <source>
        <dbReference type="ARBA" id="ARBA00023277"/>
    </source>
</evidence>
<dbReference type="GO" id="GO:0003824">
    <property type="term" value="F:catalytic activity"/>
    <property type="evidence" value="ECO:0007669"/>
    <property type="project" value="InterPro"/>
</dbReference>
<dbReference type="PANTHER" id="PTHR36306">
    <property type="entry name" value="ALPHA-AMYLASE-RELATED-RELATED"/>
    <property type="match status" value="1"/>
</dbReference>
<dbReference type="GO" id="GO:0005975">
    <property type="term" value="P:carbohydrate metabolic process"/>
    <property type="evidence" value="ECO:0007669"/>
    <property type="project" value="InterPro"/>
</dbReference>
<name>A0A7C3WKR3_THEPE</name>
<dbReference type="EMBL" id="DTIB01000091">
    <property type="protein sequence ID" value="HGB25340.1"/>
    <property type="molecule type" value="Genomic_DNA"/>
</dbReference>
<evidence type="ECO:0000313" key="4">
    <source>
        <dbReference type="EMBL" id="HGB25340.1"/>
    </source>
</evidence>
<dbReference type="InterPro" id="IPR011330">
    <property type="entry name" value="Glyco_hydro/deAcase_b/a-brl"/>
</dbReference>
<comment type="caution">
    <text evidence="4">The sequence shown here is derived from an EMBL/GenBank/DDBJ whole genome shotgun (WGS) entry which is preliminary data.</text>
</comment>
<gene>
    <name evidence="4" type="ORF">ENV88_04780</name>
</gene>
<sequence>MRDVVLLFEVHQPLRLSKHFRRELRELAARGERVTPETLERLYFDEELNRRVLERVSRRCYLPANSVLLQQLEYFRNYGKKFKISFSLSGIFLEQARRWMPEVVESFRALASTGLVEFLDQTYYHSLACFVSEEELEEQVREHRALVRDLLGVEPTAVENTEFIYNNRIACLFDRMGFKVVVTEGAEHVLGWRSPNYLYKARGCGIRVLMRNYRLSDDIGFRFASREWSEYPLTADKYSAWLAATPGDVIVVAVDYETFGEHFPAETGILEFLRWLPGEVLKWEHLRFSTPSEVAETKPVRDEVDVPEERTISWADIEKDASAWLGNDMQQDSFRRLCELWHAVRVLPHRGWARVWRLLSTSDHFYYMSTKGGGPGEVHAYFSHYPSGDRCLCQLLGRASRLRNQGLRRACRLREGQV</sequence>
<evidence type="ECO:0000259" key="3">
    <source>
        <dbReference type="Pfam" id="PF03065"/>
    </source>
</evidence>
<dbReference type="Gene3D" id="3.20.110.20">
    <property type="match status" value="1"/>
</dbReference>
<proteinExistence type="inferred from homology"/>
<protein>
    <submittedName>
        <fullName evidence="4">Alpha-amylase</fullName>
    </submittedName>
</protein>
<keyword evidence="2" id="KW-0119">Carbohydrate metabolism</keyword>
<dbReference type="SUPFAM" id="SSF88713">
    <property type="entry name" value="Glycoside hydrolase/deacetylase"/>
    <property type="match status" value="1"/>
</dbReference>
<dbReference type="PANTHER" id="PTHR36306:SF1">
    <property type="entry name" value="ALPHA-AMYLASE-RELATED"/>
    <property type="match status" value="1"/>
</dbReference>
<dbReference type="CDD" id="cd10795">
    <property type="entry name" value="GH57N_MJA1_like"/>
    <property type="match status" value="1"/>
</dbReference>
<dbReference type="InterPro" id="IPR052046">
    <property type="entry name" value="GH57_Enzymes"/>
</dbReference>
<dbReference type="Pfam" id="PF03065">
    <property type="entry name" value="Glyco_hydro_57"/>
    <property type="match status" value="1"/>
</dbReference>
<reference evidence="4" key="1">
    <citation type="journal article" date="2020" name="mSystems">
        <title>Genome- and Community-Level Interaction Insights into Carbon Utilization and Element Cycling Functions of Hydrothermarchaeota in Hydrothermal Sediment.</title>
        <authorList>
            <person name="Zhou Z."/>
            <person name="Liu Y."/>
            <person name="Xu W."/>
            <person name="Pan J."/>
            <person name="Luo Z.H."/>
            <person name="Li M."/>
        </authorList>
    </citation>
    <scope>NUCLEOTIDE SEQUENCE [LARGE SCALE GENOMIC DNA]</scope>
    <source>
        <strain evidence="4">SpSt-8</strain>
    </source>
</reference>